<dbReference type="GO" id="GO:0016787">
    <property type="term" value="F:hydrolase activity"/>
    <property type="evidence" value="ECO:0007669"/>
    <property type="project" value="UniProtKB-KW"/>
</dbReference>
<dbReference type="Gene3D" id="3.40.50.1110">
    <property type="entry name" value="SGNH hydrolase"/>
    <property type="match status" value="1"/>
</dbReference>
<accession>A0A7H0SNX8</accession>
<dbReference type="RefSeq" id="WP_187975711.1">
    <property type="nucleotide sequence ID" value="NZ_CP046884.1"/>
</dbReference>
<protein>
    <submittedName>
        <fullName evidence="1">Hydrolase</fullName>
    </submittedName>
</protein>
<dbReference type="SUPFAM" id="SSF52266">
    <property type="entry name" value="SGNH hydrolase"/>
    <property type="match status" value="1"/>
</dbReference>
<evidence type="ECO:0000313" key="1">
    <source>
        <dbReference type="EMBL" id="QNQ90253.1"/>
    </source>
</evidence>
<proteinExistence type="predicted"/>
<organism evidence="1 2">
    <name type="scientific">Corynebacterium poyangense</name>
    <dbReference type="NCBI Taxonomy" id="2684405"/>
    <lineage>
        <taxon>Bacteria</taxon>
        <taxon>Bacillati</taxon>
        <taxon>Actinomycetota</taxon>
        <taxon>Actinomycetes</taxon>
        <taxon>Mycobacteriales</taxon>
        <taxon>Corynebacteriaceae</taxon>
        <taxon>Corynebacterium</taxon>
    </lineage>
</organism>
<evidence type="ECO:0000313" key="2">
    <source>
        <dbReference type="Proteomes" id="UP000516320"/>
    </source>
</evidence>
<dbReference type="KEGG" id="cpoy:GP475_06080"/>
<dbReference type="InterPro" id="IPR036514">
    <property type="entry name" value="SGNH_hydro_sf"/>
</dbReference>
<dbReference type="Pfam" id="PF13472">
    <property type="entry name" value="Lipase_GDSL_2"/>
    <property type="match status" value="1"/>
</dbReference>
<name>A0A7H0SNX8_9CORY</name>
<dbReference type="Proteomes" id="UP000516320">
    <property type="component" value="Chromosome"/>
</dbReference>
<dbReference type="InterPro" id="IPR013830">
    <property type="entry name" value="SGNH_hydro"/>
</dbReference>
<dbReference type="EMBL" id="CP046884">
    <property type="protein sequence ID" value="QNQ90253.1"/>
    <property type="molecule type" value="Genomic_DNA"/>
</dbReference>
<sequence>MNMRPLKTAVLAITAAMGLCLTPGVANAAPGNLVSFGDSIMANPTLEAEAQSRIDPNANPCPTDPWGFAKHAAWNMGLEPQDYSCAGATVFGGENRFDKEVDRAIADGALGPDTRVVLVNIGFNNTYGPLMSGVTENDIRNYVVDGASAQVERIRAAAPQAKIKIVGYSSITDDHHTCLAQMGNNIHSREFFDFITYIEWLSDDMLRNVADRTHTQFVDLKPASVGHSMCAPDGERWFGGLIDLGQHRNMPVHMTALGNERVGQIIAQS</sequence>
<gene>
    <name evidence="1" type="ORF">GP475_06080</name>
</gene>
<keyword evidence="2" id="KW-1185">Reference proteome</keyword>
<dbReference type="AlphaFoldDB" id="A0A7H0SNX8"/>
<keyword evidence="1" id="KW-0378">Hydrolase</keyword>
<reference evidence="1 2" key="1">
    <citation type="submission" date="2019-12" db="EMBL/GenBank/DDBJ databases">
        <title>Corynebacterium sp. nov., isolated from feces of the Anser Albifrons in China.</title>
        <authorList>
            <person name="Liu Q."/>
        </authorList>
    </citation>
    <scope>NUCLEOTIDE SEQUENCE [LARGE SCALE GENOMIC DNA]</scope>
    <source>
        <strain evidence="1 2">4H37-19</strain>
    </source>
</reference>